<gene>
    <name evidence="2" type="ORF">H6G06_23145</name>
</gene>
<dbReference type="Proteomes" id="UP000662185">
    <property type="component" value="Unassembled WGS sequence"/>
</dbReference>
<feature type="domain" description="Schlafen AlbA-2" evidence="1">
    <location>
        <begin position="25"/>
        <end position="150"/>
    </location>
</feature>
<dbReference type="PANTHER" id="PTHR30595">
    <property type="entry name" value="GLPR-RELATED TRANSCRIPTIONAL REPRESSOR"/>
    <property type="match status" value="1"/>
</dbReference>
<name>A0A926WLF8_9NOST</name>
<organism evidence="2 3">
    <name type="scientific">Anabaena sphaerica FACHB-251</name>
    <dbReference type="NCBI Taxonomy" id="2692883"/>
    <lineage>
        <taxon>Bacteria</taxon>
        <taxon>Bacillati</taxon>
        <taxon>Cyanobacteriota</taxon>
        <taxon>Cyanophyceae</taxon>
        <taxon>Nostocales</taxon>
        <taxon>Nostocaceae</taxon>
        <taxon>Anabaena</taxon>
    </lineage>
</organism>
<dbReference type="InterPro" id="IPR007421">
    <property type="entry name" value="Schlafen_AlbA_2_dom"/>
</dbReference>
<dbReference type="PANTHER" id="PTHR30595:SF6">
    <property type="entry name" value="SCHLAFEN ALBA-2 DOMAIN-CONTAINING PROTEIN"/>
    <property type="match status" value="1"/>
</dbReference>
<dbReference type="AlphaFoldDB" id="A0A926WLF8"/>
<protein>
    <submittedName>
        <fullName evidence="2">DNA binding domain-containing protein</fullName>
    </submittedName>
</protein>
<dbReference type="InterPro" id="IPR038461">
    <property type="entry name" value="Schlafen_AlbA_2_dom_sf"/>
</dbReference>
<reference evidence="3" key="1">
    <citation type="journal article" date="2020" name="ISME J.">
        <title>Comparative genomics reveals insights into cyanobacterial evolution and habitat adaptation.</title>
        <authorList>
            <person name="Chen M.Y."/>
            <person name="Teng W.K."/>
            <person name="Zhao L."/>
            <person name="Hu C.X."/>
            <person name="Zhou Y.K."/>
            <person name="Han B.P."/>
            <person name="Song L.R."/>
            <person name="Shu W.S."/>
        </authorList>
    </citation>
    <scope>NUCLEOTIDE SEQUENCE [LARGE SCALE GENOMIC DNA]</scope>
    <source>
        <strain evidence="3">FACHB-251</strain>
    </source>
</reference>
<dbReference type="Gene3D" id="3.30.565.60">
    <property type="match status" value="1"/>
</dbReference>
<dbReference type="InterPro" id="IPR038475">
    <property type="entry name" value="RecG_C_sf"/>
</dbReference>
<dbReference type="Pfam" id="PF13749">
    <property type="entry name" value="HATPase_c_4"/>
    <property type="match status" value="1"/>
</dbReference>
<dbReference type="Gene3D" id="3.30.950.30">
    <property type="entry name" value="Schlafen, AAA domain"/>
    <property type="match status" value="1"/>
</dbReference>
<sequence length="562" mass="64386">MRIKDQNSIREILAECKVTPSENLENEEVEFKEYKNIKSLHNESQKLAEEISALANWKGGIIIVGVKDSNNVDNMNWGSQLVGFESGDVIEIQQRIKGNIKPYFDIMAEYLDFETKDYLVIHVPQRRDSLITTASGKTCIRDGRSSRPMNPDEIRQAVTNLRNYDWSADILELDVFSSLNPVAIDEAYEDHCNRKKYSPESKPDKNAFLEAIGATSNGSLTKSGLLFLGKSVVIKKWLGVYEYRFSWKTRTGQLIINEVREECIWNSVKLAKKCFGVCNVKLELKFRDKTYQVPILDDIAFHEAFINAIVHRDYSIDGMISVDFDSTEMIITNPGNFYGGVTSDNIAIHHPRHRNKALAKLMMEFQLVDRAGMGVKRMGLGSLMYGREFPKFQESFNSVEVIMQAESVLPGIFVVTQEKPDNYGLIDLIIINSLYRKGAISVNEVIQRVSGVSRNGWLDVKESVERIEQVELCGNKDGIFIRVNPTWNEFFEIRKAFFVQMLTSEKHVKLYEYLMEVGEASNEDITYLLGHKNSTYTSAFLRESKYVYRTGKSRSSRWFLKN</sequence>
<proteinExistence type="predicted"/>
<dbReference type="RefSeq" id="WP_190564420.1">
    <property type="nucleotide sequence ID" value="NZ_JACJQU010000021.1"/>
</dbReference>
<comment type="caution">
    <text evidence="2">The sequence shown here is derived from an EMBL/GenBank/DDBJ whole genome shotgun (WGS) entry which is preliminary data.</text>
</comment>
<evidence type="ECO:0000259" key="1">
    <source>
        <dbReference type="Pfam" id="PF04326"/>
    </source>
</evidence>
<dbReference type="Pfam" id="PF04326">
    <property type="entry name" value="SLFN_AlbA_2"/>
    <property type="match status" value="1"/>
</dbReference>
<accession>A0A926WLF8</accession>
<keyword evidence="3" id="KW-1185">Reference proteome</keyword>
<evidence type="ECO:0000313" key="3">
    <source>
        <dbReference type="Proteomes" id="UP000662185"/>
    </source>
</evidence>
<evidence type="ECO:0000313" key="2">
    <source>
        <dbReference type="EMBL" id="MBD2296297.1"/>
    </source>
</evidence>
<dbReference type="EMBL" id="JACJQU010000021">
    <property type="protein sequence ID" value="MBD2296297.1"/>
    <property type="molecule type" value="Genomic_DNA"/>
</dbReference>